<dbReference type="EMBL" id="JAACJS010000002">
    <property type="protein sequence ID" value="NCI48918.1"/>
    <property type="molecule type" value="Genomic_DNA"/>
</dbReference>
<dbReference type="InterPro" id="IPR038725">
    <property type="entry name" value="YdaG_split_barrel_FMN-bd"/>
</dbReference>
<accession>A0ABW9ZPB0</accession>
<gene>
    <name evidence="2" type="ORF">GWC95_03220</name>
</gene>
<dbReference type="PANTHER" id="PTHR34818">
    <property type="entry name" value="PROTEIN BLI-3"/>
    <property type="match status" value="1"/>
</dbReference>
<dbReference type="InterPro" id="IPR052917">
    <property type="entry name" value="Stress-Dev_Protein"/>
</dbReference>
<dbReference type="Proteomes" id="UP000753802">
    <property type="component" value="Unassembled WGS sequence"/>
</dbReference>
<proteinExistence type="predicted"/>
<dbReference type="Pfam" id="PF16242">
    <property type="entry name" value="Pyrid_ox_like"/>
    <property type="match status" value="1"/>
</dbReference>
<dbReference type="Gene3D" id="2.30.110.10">
    <property type="entry name" value="Electron Transport, Fmn-binding Protein, Chain A"/>
    <property type="match status" value="1"/>
</dbReference>
<protein>
    <submittedName>
        <fullName evidence="2">Pyridoxamine 5'-phosphate oxidase family protein</fullName>
    </submittedName>
</protein>
<dbReference type="RefSeq" id="WP_161817226.1">
    <property type="nucleotide sequence ID" value="NZ_JAACJS010000002.1"/>
</dbReference>
<evidence type="ECO:0000313" key="2">
    <source>
        <dbReference type="EMBL" id="NCI48918.1"/>
    </source>
</evidence>
<dbReference type="PANTHER" id="PTHR34818:SF1">
    <property type="entry name" value="PROTEIN BLI-3"/>
    <property type="match status" value="1"/>
</dbReference>
<feature type="domain" description="General stress protein FMN-binding split barrel" evidence="1">
    <location>
        <begin position="11"/>
        <end position="158"/>
    </location>
</feature>
<sequence length="171" mass="19131">MGDVKNLVSTEAIEKIRELAKNADICMFTTSLSQLPLTARPMSTVDIDAEGNIWFISMRSSAKNREVTADKRVQLFYASRNSNEYLSVYGEAEVVIDKELFKEKWVPEAKAWMEKGTDDPEMSLIKVTPVDSYYWDTKHNKLVALAKMATAIITGTKAEDDDGVQGKAIIS</sequence>
<dbReference type="SUPFAM" id="SSF50475">
    <property type="entry name" value="FMN-binding split barrel"/>
    <property type="match status" value="1"/>
</dbReference>
<dbReference type="InterPro" id="IPR012349">
    <property type="entry name" value="Split_barrel_FMN-bd"/>
</dbReference>
<name>A0ABW9ZPB0_9BACT</name>
<comment type="caution">
    <text evidence="2">The sequence shown here is derived from an EMBL/GenBank/DDBJ whole genome shotgun (WGS) entry which is preliminary data.</text>
</comment>
<reference evidence="2 3" key="1">
    <citation type="submission" date="2020-01" db="EMBL/GenBank/DDBJ databases">
        <title>Genome analysis.</title>
        <authorList>
            <person name="Wu S."/>
            <person name="Wang G."/>
        </authorList>
    </citation>
    <scope>NUCLEOTIDE SEQUENCE [LARGE SCALE GENOMIC DNA]</scope>
    <source>
        <strain evidence="2 3">SYL130</strain>
    </source>
</reference>
<evidence type="ECO:0000313" key="3">
    <source>
        <dbReference type="Proteomes" id="UP000753802"/>
    </source>
</evidence>
<evidence type="ECO:0000259" key="1">
    <source>
        <dbReference type="Pfam" id="PF16242"/>
    </source>
</evidence>
<keyword evidence="3" id="KW-1185">Reference proteome</keyword>
<organism evidence="2 3">
    <name type="scientific">Sediminibacterium roseum</name>
    <dbReference type="NCBI Taxonomy" id="1978412"/>
    <lineage>
        <taxon>Bacteria</taxon>
        <taxon>Pseudomonadati</taxon>
        <taxon>Bacteroidota</taxon>
        <taxon>Chitinophagia</taxon>
        <taxon>Chitinophagales</taxon>
        <taxon>Chitinophagaceae</taxon>
        <taxon>Sediminibacterium</taxon>
    </lineage>
</organism>